<evidence type="ECO:0000313" key="2">
    <source>
        <dbReference type="Proteomes" id="UP000696294"/>
    </source>
</evidence>
<proteinExistence type="predicted"/>
<evidence type="ECO:0000313" key="1">
    <source>
        <dbReference type="EMBL" id="NJP87983.1"/>
    </source>
</evidence>
<dbReference type="GO" id="GO:0016787">
    <property type="term" value="F:hydrolase activity"/>
    <property type="evidence" value="ECO:0007669"/>
    <property type="project" value="UniProtKB-KW"/>
</dbReference>
<comment type="caution">
    <text evidence="1">The sequence shown here is derived from an EMBL/GenBank/DDBJ whole genome shotgun (WGS) entry which is preliminary data.</text>
</comment>
<organism evidence="1 2">
    <name type="scientific">Nonomuraea composti</name>
    <dbReference type="NCBI Taxonomy" id="2720023"/>
    <lineage>
        <taxon>Bacteria</taxon>
        <taxon>Bacillati</taxon>
        <taxon>Actinomycetota</taxon>
        <taxon>Actinomycetes</taxon>
        <taxon>Streptosporangiales</taxon>
        <taxon>Streptosporangiaceae</taxon>
        <taxon>Nonomuraea</taxon>
    </lineage>
</organism>
<gene>
    <name evidence="1" type="ORF">HCN51_00675</name>
</gene>
<dbReference type="Pfam" id="PF14196">
    <property type="entry name" value="ATC_hydrolase"/>
    <property type="match status" value="1"/>
</dbReference>
<sequence>MSTDQFGLTGGDYVPDPGRETAALIDGFFEHVAATLRAHHLPAGLLAVMRGRHAELESANAHLIVDEPARHNLRITLALVAAYEALLPRLGREAAFDAVRAALIEPLGAAVREGTRAMLDAAPDPFAAMVAVSKSREEHAFGKGFVFRRTADDDRRYLLEVRRCFYHDVLVANGAPELTPALCAFDGNWIEAIAPDRDGFRFDRPTTIGLGGTHCPFHFTRTGAGEAG</sequence>
<dbReference type="RefSeq" id="WP_168005598.1">
    <property type="nucleotide sequence ID" value="NZ_JAATEP010000001.1"/>
</dbReference>
<accession>A0ABX1AQU3</accession>
<reference evidence="1 2" key="1">
    <citation type="submission" date="2020-03" db="EMBL/GenBank/DDBJ databases">
        <title>WGS of actinomycetes isolated from Thailand.</title>
        <authorList>
            <person name="Thawai C."/>
        </authorList>
    </citation>
    <scope>NUCLEOTIDE SEQUENCE [LARGE SCALE GENOMIC DNA]</scope>
    <source>
        <strain evidence="1 2">FMUSA5-5</strain>
    </source>
</reference>
<dbReference type="InterPro" id="IPR026002">
    <property type="entry name" value="ATC_hydrolase-like"/>
</dbReference>
<dbReference type="Proteomes" id="UP000696294">
    <property type="component" value="Unassembled WGS sequence"/>
</dbReference>
<keyword evidence="1" id="KW-0378">Hydrolase</keyword>
<protein>
    <submittedName>
        <fullName evidence="1">L-2-amino-thiazoline-4-carboxylic acid hydrolase</fullName>
    </submittedName>
</protein>
<dbReference type="EMBL" id="JAATEP010000001">
    <property type="protein sequence ID" value="NJP87983.1"/>
    <property type="molecule type" value="Genomic_DNA"/>
</dbReference>
<keyword evidence="2" id="KW-1185">Reference proteome</keyword>
<name>A0ABX1AQU3_9ACTN</name>